<keyword evidence="5" id="KW-0378">Hydrolase</keyword>
<keyword evidence="6" id="KW-0443">Lipid metabolism</keyword>
<evidence type="ECO:0000256" key="3">
    <source>
        <dbReference type="ARBA" id="ARBA00014923"/>
    </source>
</evidence>
<dbReference type="GO" id="GO:0006631">
    <property type="term" value="P:fatty acid metabolic process"/>
    <property type="evidence" value="ECO:0007669"/>
    <property type="project" value="UniProtKB-KW"/>
</dbReference>
<name>A0A438NCB3_EXOME</name>
<dbReference type="EMBL" id="NAJM01000008">
    <property type="protein sequence ID" value="RVX73415.1"/>
    <property type="molecule type" value="Genomic_DNA"/>
</dbReference>
<comment type="similarity">
    <text evidence="1">Belongs to the AB hydrolase superfamily. AB hydrolase 2 family.</text>
</comment>
<evidence type="ECO:0000256" key="7">
    <source>
        <dbReference type="ARBA" id="ARBA00029392"/>
    </source>
</evidence>
<dbReference type="Gene3D" id="3.40.50.1820">
    <property type="entry name" value="alpha/beta hydrolase"/>
    <property type="match status" value="1"/>
</dbReference>
<evidence type="ECO:0000256" key="9">
    <source>
        <dbReference type="ARBA" id="ARBA00047337"/>
    </source>
</evidence>
<comment type="caution">
    <text evidence="12">The sequence shown here is derived from an EMBL/GenBank/DDBJ whole genome shotgun (WGS) entry which is preliminary data.</text>
</comment>
<evidence type="ECO:0000256" key="6">
    <source>
        <dbReference type="ARBA" id="ARBA00022832"/>
    </source>
</evidence>
<comment type="function">
    <text evidence="7">Hydrolyzes fatty acids from S-acylated cysteine residues in proteins with a strong preference for palmitoylated G-alpha proteins over other acyl substrates. Mediates the deacylation of G-alpha proteins such as GPA1 in vivo, but has weak or no activity toward palmitoylated Ras proteins. Has weak lysophospholipase activity in vitro; however such activity may not exist in vivo.</text>
</comment>
<dbReference type="EC" id="3.1.2.22" evidence="2"/>
<evidence type="ECO:0000256" key="1">
    <source>
        <dbReference type="ARBA" id="ARBA00006499"/>
    </source>
</evidence>
<keyword evidence="6" id="KW-0276">Fatty acid metabolism</keyword>
<evidence type="ECO:0000256" key="8">
    <source>
        <dbReference type="ARBA" id="ARBA00031195"/>
    </source>
</evidence>
<gene>
    <name evidence="12" type="ORF">B0A52_03057</name>
</gene>
<dbReference type="InterPro" id="IPR029058">
    <property type="entry name" value="AB_hydrolase_fold"/>
</dbReference>
<dbReference type="SUPFAM" id="SSF53474">
    <property type="entry name" value="alpha/beta-Hydrolases"/>
    <property type="match status" value="1"/>
</dbReference>
<dbReference type="GO" id="GO:0008474">
    <property type="term" value="F:palmitoyl-(protein) hydrolase activity"/>
    <property type="evidence" value="ECO:0007669"/>
    <property type="project" value="UniProtKB-EC"/>
</dbReference>
<dbReference type="InterPro" id="IPR050565">
    <property type="entry name" value="LYPA1-2/EST-like"/>
</dbReference>
<proteinExistence type="inferred from homology"/>
<reference evidence="12 13" key="1">
    <citation type="submission" date="2017-03" db="EMBL/GenBank/DDBJ databases">
        <title>Genomes of endolithic fungi from Antarctica.</title>
        <authorList>
            <person name="Coleine C."/>
            <person name="Masonjones S."/>
            <person name="Stajich J.E."/>
        </authorList>
    </citation>
    <scope>NUCLEOTIDE SEQUENCE [LARGE SCALE GENOMIC DNA]</scope>
    <source>
        <strain evidence="12 13">CCFEE 6314</strain>
    </source>
</reference>
<dbReference type="InterPro" id="IPR003140">
    <property type="entry name" value="PLipase/COase/thioEstase"/>
</dbReference>
<evidence type="ECO:0000256" key="4">
    <source>
        <dbReference type="ARBA" id="ARBA00022487"/>
    </source>
</evidence>
<dbReference type="VEuPathDB" id="FungiDB:PV10_02765"/>
<keyword evidence="4" id="KW-0719">Serine esterase</keyword>
<dbReference type="Proteomes" id="UP000288859">
    <property type="component" value="Unassembled WGS sequence"/>
</dbReference>
<organism evidence="12 13">
    <name type="scientific">Exophiala mesophila</name>
    <name type="common">Black yeast-like fungus</name>
    <dbReference type="NCBI Taxonomy" id="212818"/>
    <lineage>
        <taxon>Eukaryota</taxon>
        <taxon>Fungi</taxon>
        <taxon>Dikarya</taxon>
        <taxon>Ascomycota</taxon>
        <taxon>Pezizomycotina</taxon>
        <taxon>Eurotiomycetes</taxon>
        <taxon>Chaetothyriomycetidae</taxon>
        <taxon>Chaetothyriales</taxon>
        <taxon>Herpotrichiellaceae</taxon>
        <taxon>Exophiala</taxon>
    </lineage>
</organism>
<feature type="region of interest" description="Disordered" evidence="10">
    <location>
        <begin position="1"/>
        <end position="20"/>
    </location>
</feature>
<dbReference type="PANTHER" id="PTHR10655:SF17">
    <property type="entry name" value="LYSOPHOSPHOLIPASE-LIKE PROTEIN 1"/>
    <property type="match status" value="1"/>
</dbReference>
<evidence type="ECO:0000313" key="13">
    <source>
        <dbReference type="Proteomes" id="UP000288859"/>
    </source>
</evidence>
<dbReference type="Pfam" id="PF02230">
    <property type="entry name" value="Abhydrolase_2"/>
    <property type="match status" value="1"/>
</dbReference>
<dbReference type="GO" id="GO:0052689">
    <property type="term" value="F:carboxylic ester hydrolase activity"/>
    <property type="evidence" value="ECO:0007669"/>
    <property type="project" value="UniProtKB-KW"/>
</dbReference>
<evidence type="ECO:0000256" key="10">
    <source>
        <dbReference type="SAM" id="MobiDB-lite"/>
    </source>
</evidence>
<accession>A0A438NCB3</accession>
<protein>
    <recommendedName>
        <fullName evidence="3">Acyl-protein thioesterase 1</fullName>
        <ecNumber evidence="2">3.1.2.22</ecNumber>
    </recommendedName>
    <alternativeName>
        <fullName evidence="8">Palmitoyl-protein hydrolase</fullName>
    </alternativeName>
</protein>
<dbReference type="AlphaFoldDB" id="A0A438NCB3"/>
<feature type="domain" description="Phospholipase/carboxylesterase/thioesterase" evidence="11">
    <location>
        <begin position="20"/>
        <end position="249"/>
    </location>
</feature>
<evidence type="ECO:0000256" key="5">
    <source>
        <dbReference type="ARBA" id="ARBA00022801"/>
    </source>
</evidence>
<sequence>MSAKPPYIVEPNGPSTSTDRPATIIFLHGYGDDAEGIPLGLAQQFQFYNKIPYVKWILPNAPRNMEAMTTAWYAIKELPNPMKPRIPEHGDAEDESPDDEEGILQSTAVIDELVEQELKSGTPPDRIIVGGFSQGCAVSMVWGLIGKYRDEVAGVVCLSGYFPLAERIEQLRRERPAVVSGEKVGKKKWFYVHGTKDMLVPTRLFTLGKENLLKWIEVDDMEEHLYPGMGHSTASAELRDMLGFFNKVIPP</sequence>
<evidence type="ECO:0000259" key="11">
    <source>
        <dbReference type="Pfam" id="PF02230"/>
    </source>
</evidence>
<comment type="catalytic activity">
    <reaction evidence="9">
        <text>S-hexadecanoyl-L-cysteinyl-[protein] + H2O = L-cysteinyl-[protein] + hexadecanoate + H(+)</text>
        <dbReference type="Rhea" id="RHEA:19233"/>
        <dbReference type="Rhea" id="RHEA-COMP:10131"/>
        <dbReference type="Rhea" id="RHEA-COMP:11032"/>
        <dbReference type="ChEBI" id="CHEBI:7896"/>
        <dbReference type="ChEBI" id="CHEBI:15377"/>
        <dbReference type="ChEBI" id="CHEBI:15378"/>
        <dbReference type="ChEBI" id="CHEBI:29950"/>
        <dbReference type="ChEBI" id="CHEBI:74151"/>
        <dbReference type="EC" id="3.1.2.22"/>
    </reaction>
</comment>
<evidence type="ECO:0000313" key="12">
    <source>
        <dbReference type="EMBL" id="RVX73415.1"/>
    </source>
</evidence>
<dbReference type="PANTHER" id="PTHR10655">
    <property type="entry name" value="LYSOPHOSPHOLIPASE-RELATED"/>
    <property type="match status" value="1"/>
</dbReference>
<dbReference type="OrthoDB" id="2418081at2759"/>
<evidence type="ECO:0000256" key="2">
    <source>
        <dbReference type="ARBA" id="ARBA00012423"/>
    </source>
</evidence>
<dbReference type="GO" id="GO:0005737">
    <property type="term" value="C:cytoplasm"/>
    <property type="evidence" value="ECO:0007669"/>
    <property type="project" value="TreeGrafter"/>
</dbReference>